<feature type="transmembrane region" description="Helical" evidence="8">
    <location>
        <begin position="299"/>
        <end position="321"/>
    </location>
</feature>
<comment type="similarity">
    <text evidence="2">Belongs to the amino acid-polyamine-organocation (APC) superfamily. Spore germination protein (SGP) (TC 2.A.3.9) family.</text>
</comment>
<feature type="transmembrane region" description="Helical" evidence="8">
    <location>
        <begin position="37"/>
        <end position="56"/>
    </location>
</feature>
<keyword evidence="5 8" id="KW-0812">Transmembrane</keyword>
<dbReference type="GO" id="GO:0016020">
    <property type="term" value="C:membrane"/>
    <property type="evidence" value="ECO:0007669"/>
    <property type="project" value="UniProtKB-SubCell"/>
</dbReference>
<dbReference type="Proteomes" id="UP000076603">
    <property type="component" value="Unassembled WGS sequence"/>
</dbReference>
<gene>
    <name evidence="9" type="ORF">CLMAG_48330</name>
</gene>
<dbReference type="NCBIfam" id="TIGR00912">
    <property type="entry name" value="2A0309"/>
    <property type="match status" value="1"/>
</dbReference>
<dbReference type="RefSeq" id="WP_066628118.1">
    <property type="nucleotide sequence ID" value="NZ_FQXL01000033.1"/>
</dbReference>
<comment type="subcellular location">
    <subcellularLocation>
        <location evidence="1">Membrane</location>
        <topology evidence="1">Multi-pass membrane protein</topology>
    </subcellularLocation>
</comment>
<organism evidence="9 10">
    <name type="scientific">Clostridium magnum DSM 2767</name>
    <dbReference type="NCBI Taxonomy" id="1121326"/>
    <lineage>
        <taxon>Bacteria</taxon>
        <taxon>Bacillati</taxon>
        <taxon>Bacillota</taxon>
        <taxon>Clostridia</taxon>
        <taxon>Eubacteriales</taxon>
        <taxon>Clostridiaceae</taxon>
        <taxon>Clostridium</taxon>
    </lineage>
</organism>
<feature type="transmembrane region" description="Helical" evidence="8">
    <location>
        <begin position="178"/>
        <end position="201"/>
    </location>
</feature>
<name>A0A162RFF9_9CLOT</name>
<feature type="transmembrane region" description="Helical" evidence="8">
    <location>
        <begin position="137"/>
        <end position="158"/>
    </location>
</feature>
<dbReference type="GO" id="GO:0009847">
    <property type="term" value="P:spore germination"/>
    <property type="evidence" value="ECO:0007669"/>
    <property type="project" value="InterPro"/>
</dbReference>
<keyword evidence="4" id="KW-0309">Germination</keyword>
<evidence type="ECO:0000256" key="3">
    <source>
        <dbReference type="ARBA" id="ARBA00022448"/>
    </source>
</evidence>
<evidence type="ECO:0000313" key="9">
    <source>
        <dbReference type="EMBL" id="KZL89823.1"/>
    </source>
</evidence>
<dbReference type="PATRIC" id="fig|1121326.3.peg.4894"/>
<sequence length="363" mass="41537">MDKLSFKHFFFIMCASAIVSLKTYPGIFMRDSGRDSWVAVIISGIIISIGFDYIIRIWINRKCSSIKEVFDLGLGRFLGKMFLIIFATTLFLTMVECASVETSVIHVNLFIESPQWYILFFILLPGLYTVKKGKSSVVVVTVFCMVVSILNGINLYFLTYPFKKYYRLFPIFEQGINYNFLISIAKSLGLFSTLIISLVYLSQVNNTKKLRICSLIGLVFIVQMNTASTTGILSTFTVERANLIIYPKLIQTQLISYFGFIASGEFYVIFQVLAGWFAKYVLTFFALISVLKELKIEKLVNLNVVNYCITALVYVFSLWASRDLIRLFKLLNAYSYLCLVNFLIIPIVVFTVFAIRTRVKKSK</sequence>
<feature type="transmembrane region" description="Helical" evidence="8">
    <location>
        <begin position="213"/>
        <end position="234"/>
    </location>
</feature>
<dbReference type="PANTHER" id="PTHR34975:SF2">
    <property type="entry name" value="SPORE GERMINATION PROTEIN A2"/>
    <property type="match status" value="1"/>
</dbReference>
<evidence type="ECO:0000256" key="1">
    <source>
        <dbReference type="ARBA" id="ARBA00004141"/>
    </source>
</evidence>
<evidence type="ECO:0000256" key="4">
    <source>
        <dbReference type="ARBA" id="ARBA00022544"/>
    </source>
</evidence>
<dbReference type="STRING" id="1121326.CLMAG_48330"/>
<comment type="caution">
    <text evidence="9">The sequence shown here is derived from an EMBL/GenBank/DDBJ whole genome shotgun (WGS) entry which is preliminary data.</text>
</comment>
<dbReference type="OrthoDB" id="2381188at2"/>
<keyword evidence="10" id="KW-1185">Reference proteome</keyword>
<dbReference type="EMBL" id="LWAE01000007">
    <property type="protein sequence ID" value="KZL89823.1"/>
    <property type="molecule type" value="Genomic_DNA"/>
</dbReference>
<evidence type="ECO:0000256" key="2">
    <source>
        <dbReference type="ARBA" id="ARBA00007998"/>
    </source>
</evidence>
<keyword evidence="3" id="KW-0813">Transport</keyword>
<dbReference type="AlphaFoldDB" id="A0A162RFF9"/>
<dbReference type="PANTHER" id="PTHR34975">
    <property type="entry name" value="SPORE GERMINATION PROTEIN A2"/>
    <property type="match status" value="1"/>
</dbReference>
<evidence type="ECO:0000256" key="5">
    <source>
        <dbReference type="ARBA" id="ARBA00022692"/>
    </source>
</evidence>
<reference evidence="9 10" key="1">
    <citation type="submission" date="2016-04" db="EMBL/GenBank/DDBJ databases">
        <title>Genome sequence of Clostridium magnum DSM 2767.</title>
        <authorList>
            <person name="Poehlein A."/>
            <person name="Uhlig R."/>
            <person name="Fischer R."/>
            <person name="Bahl H."/>
            <person name="Daniel R."/>
        </authorList>
    </citation>
    <scope>NUCLEOTIDE SEQUENCE [LARGE SCALE GENOMIC DNA]</scope>
    <source>
        <strain evidence="9 10">DSM 2767</strain>
    </source>
</reference>
<feature type="transmembrane region" description="Helical" evidence="8">
    <location>
        <begin position="77"/>
        <end position="94"/>
    </location>
</feature>
<proteinExistence type="inferred from homology"/>
<protein>
    <submittedName>
        <fullName evidence="9">Spore germination protein</fullName>
    </submittedName>
</protein>
<feature type="transmembrane region" description="Helical" evidence="8">
    <location>
        <begin position="333"/>
        <end position="355"/>
    </location>
</feature>
<evidence type="ECO:0000256" key="7">
    <source>
        <dbReference type="ARBA" id="ARBA00023136"/>
    </source>
</evidence>
<evidence type="ECO:0000313" key="10">
    <source>
        <dbReference type="Proteomes" id="UP000076603"/>
    </source>
</evidence>
<feature type="transmembrane region" description="Helical" evidence="8">
    <location>
        <begin position="114"/>
        <end position="130"/>
    </location>
</feature>
<keyword evidence="6 8" id="KW-1133">Transmembrane helix</keyword>
<dbReference type="Pfam" id="PF03845">
    <property type="entry name" value="Spore_permease"/>
    <property type="match status" value="1"/>
</dbReference>
<accession>A0A162RFF9</accession>
<evidence type="ECO:0000256" key="6">
    <source>
        <dbReference type="ARBA" id="ARBA00022989"/>
    </source>
</evidence>
<dbReference type="InterPro" id="IPR004761">
    <property type="entry name" value="Spore_GerAB"/>
</dbReference>
<keyword evidence="7 8" id="KW-0472">Membrane</keyword>
<evidence type="ECO:0000256" key="8">
    <source>
        <dbReference type="SAM" id="Phobius"/>
    </source>
</evidence>